<sequence length="448" mass="48970">MRPNQISGELAAIRRRWRDDDERIGGGDGTGTSEAAAETESPRGVKEDLSELTKTLSRQFWGVANFLAPPPETSSTADHHPDEEEEEEAPAVTGDEERSPRVSEGIRSDFAEIGGRFRTGISMLSSNLAVAEISKIASSFLPLGMDGSDVDDDYEEGAFVETEGAVGVTEEQEHALAVERLAPRLAALRIELCPSHMSEGCFWKIYFVLLHPRLNKHDAELLSTPQIVEARAMLLKELQNQTKPESDVPGRDGNSYAKEATFSVPQEQHTTRHNNVNEIPQFEPPTYEETQNAAPSTDIETEKHTITATEMHVIDKSVVEDSLIQTKDKNLPTTLDKEDEDGDDWLEETAEVDGSGNSVIPHLVNEEDVSFSDLEDDDDDNRSAAVSSTIKNVTPTSVPQEEDSKGWGLSKVSGNSAKDGTGGNIKSHTSPDTDDSNDWLDVDGIDVA</sequence>
<feature type="region of interest" description="Disordered" evidence="1">
    <location>
        <begin position="263"/>
        <end position="298"/>
    </location>
</feature>
<feature type="region of interest" description="Disordered" evidence="1">
    <location>
        <begin position="1"/>
        <end position="49"/>
    </location>
</feature>
<feature type="region of interest" description="Disordered" evidence="1">
    <location>
        <begin position="372"/>
        <end position="448"/>
    </location>
</feature>
<keyword evidence="4" id="KW-1185">Reference proteome</keyword>
<dbReference type="SMART" id="SM00751">
    <property type="entry name" value="BSD"/>
    <property type="match status" value="1"/>
</dbReference>
<feature type="domain" description="BSD" evidence="2">
    <location>
        <begin position="162"/>
        <end position="214"/>
    </location>
</feature>
<dbReference type="InterPro" id="IPR005607">
    <property type="entry name" value="BSD_dom"/>
</dbReference>
<feature type="compositionally biased region" description="Polar residues" evidence="1">
    <location>
        <begin position="412"/>
        <end position="430"/>
    </location>
</feature>
<feature type="region of interest" description="Disordered" evidence="1">
    <location>
        <begin position="63"/>
        <end position="105"/>
    </location>
</feature>
<feature type="compositionally biased region" description="Basic and acidic residues" evidence="1">
    <location>
        <begin position="40"/>
        <end position="49"/>
    </location>
</feature>
<reference evidence="3" key="1">
    <citation type="journal article" date="2023" name="Nat. Commun.">
        <title>Diploid and tetraploid genomes of Acorus and the evolution of monocots.</title>
        <authorList>
            <person name="Ma L."/>
            <person name="Liu K.W."/>
            <person name="Li Z."/>
            <person name="Hsiao Y.Y."/>
            <person name="Qi Y."/>
            <person name="Fu T."/>
            <person name="Tang G.D."/>
            <person name="Zhang D."/>
            <person name="Sun W.H."/>
            <person name="Liu D.K."/>
            <person name="Li Y."/>
            <person name="Chen G.Z."/>
            <person name="Liu X.D."/>
            <person name="Liao X.Y."/>
            <person name="Jiang Y.T."/>
            <person name="Yu X."/>
            <person name="Hao Y."/>
            <person name="Huang J."/>
            <person name="Zhao X.W."/>
            <person name="Ke S."/>
            <person name="Chen Y.Y."/>
            <person name="Wu W.L."/>
            <person name="Hsu J.L."/>
            <person name="Lin Y.F."/>
            <person name="Huang M.D."/>
            <person name="Li C.Y."/>
            <person name="Huang L."/>
            <person name="Wang Z.W."/>
            <person name="Zhao X."/>
            <person name="Zhong W.Y."/>
            <person name="Peng D.H."/>
            <person name="Ahmad S."/>
            <person name="Lan S."/>
            <person name="Zhang J.S."/>
            <person name="Tsai W.C."/>
            <person name="Van de Peer Y."/>
            <person name="Liu Z.J."/>
        </authorList>
    </citation>
    <scope>NUCLEOTIDE SEQUENCE</scope>
    <source>
        <strain evidence="3">CP</strain>
    </source>
</reference>
<evidence type="ECO:0000256" key="1">
    <source>
        <dbReference type="SAM" id="MobiDB-lite"/>
    </source>
</evidence>
<dbReference type="Pfam" id="PF03909">
    <property type="entry name" value="BSD"/>
    <property type="match status" value="1"/>
</dbReference>
<organism evidence="3 4">
    <name type="scientific">Acorus calamus</name>
    <name type="common">Sweet flag</name>
    <dbReference type="NCBI Taxonomy" id="4465"/>
    <lineage>
        <taxon>Eukaryota</taxon>
        <taxon>Viridiplantae</taxon>
        <taxon>Streptophyta</taxon>
        <taxon>Embryophyta</taxon>
        <taxon>Tracheophyta</taxon>
        <taxon>Spermatophyta</taxon>
        <taxon>Magnoliopsida</taxon>
        <taxon>Liliopsida</taxon>
        <taxon>Acoraceae</taxon>
        <taxon>Acorus</taxon>
    </lineage>
</organism>
<dbReference type="SUPFAM" id="SSF140383">
    <property type="entry name" value="BSD domain-like"/>
    <property type="match status" value="1"/>
</dbReference>
<comment type="caution">
    <text evidence="3">The sequence shown here is derived from an EMBL/GenBank/DDBJ whole genome shotgun (WGS) entry which is preliminary data.</text>
</comment>
<dbReference type="AlphaFoldDB" id="A0AAV9CQW3"/>
<dbReference type="Gene3D" id="1.10.3970.10">
    <property type="entry name" value="BSD domain"/>
    <property type="match status" value="1"/>
</dbReference>
<dbReference type="EMBL" id="JAUJYO010000017">
    <property type="protein sequence ID" value="KAK1291107.1"/>
    <property type="molecule type" value="Genomic_DNA"/>
</dbReference>
<protein>
    <recommendedName>
        <fullName evidence="2">BSD domain-containing protein</fullName>
    </recommendedName>
</protein>
<proteinExistence type="predicted"/>
<dbReference type="PANTHER" id="PTHR31923:SF4">
    <property type="entry name" value="BSD DOMAIN-CONTAINING PROTEIN"/>
    <property type="match status" value="1"/>
</dbReference>
<dbReference type="PROSITE" id="PS50858">
    <property type="entry name" value="BSD"/>
    <property type="match status" value="1"/>
</dbReference>
<dbReference type="InterPro" id="IPR035925">
    <property type="entry name" value="BSD_dom_sf"/>
</dbReference>
<evidence type="ECO:0000313" key="3">
    <source>
        <dbReference type="EMBL" id="KAK1291107.1"/>
    </source>
</evidence>
<feature type="compositionally biased region" description="Acidic residues" evidence="1">
    <location>
        <begin position="432"/>
        <end position="448"/>
    </location>
</feature>
<gene>
    <name evidence="3" type="ORF">QJS10_CPB17g02610</name>
</gene>
<reference evidence="3" key="2">
    <citation type="submission" date="2023-06" db="EMBL/GenBank/DDBJ databases">
        <authorList>
            <person name="Ma L."/>
            <person name="Liu K.-W."/>
            <person name="Li Z."/>
            <person name="Hsiao Y.-Y."/>
            <person name="Qi Y."/>
            <person name="Fu T."/>
            <person name="Tang G."/>
            <person name="Zhang D."/>
            <person name="Sun W.-H."/>
            <person name="Liu D.-K."/>
            <person name="Li Y."/>
            <person name="Chen G.-Z."/>
            <person name="Liu X.-D."/>
            <person name="Liao X.-Y."/>
            <person name="Jiang Y.-T."/>
            <person name="Yu X."/>
            <person name="Hao Y."/>
            <person name="Huang J."/>
            <person name="Zhao X.-W."/>
            <person name="Ke S."/>
            <person name="Chen Y.-Y."/>
            <person name="Wu W.-L."/>
            <person name="Hsu J.-L."/>
            <person name="Lin Y.-F."/>
            <person name="Huang M.-D."/>
            <person name="Li C.-Y."/>
            <person name="Huang L."/>
            <person name="Wang Z.-W."/>
            <person name="Zhao X."/>
            <person name="Zhong W.-Y."/>
            <person name="Peng D.-H."/>
            <person name="Ahmad S."/>
            <person name="Lan S."/>
            <person name="Zhang J.-S."/>
            <person name="Tsai W.-C."/>
            <person name="Van De Peer Y."/>
            <person name="Liu Z.-J."/>
        </authorList>
    </citation>
    <scope>NUCLEOTIDE SEQUENCE</scope>
    <source>
        <strain evidence="3">CP</strain>
        <tissue evidence="3">Leaves</tissue>
    </source>
</reference>
<evidence type="ECO:0000313" key="4">
    <source>
        <dbReference type="Proteomes" id="UP001180020"/>
    </source>
</evidence>
<feature type="compositionally biased region" description="Basic and acidic residues" evidence="1">
    <location>
        <begin position="95"/>
        <end position="105"/>
    </location>
</feature>
<evidence type="ECO:0000259" key="2">
    <source>
        <dbReference type="PROSITE" id="PS50858"/>
    </source>
</evidence>
<name>A0AAV9CQW3_ACOCL</name>
<feature type="compositionally biased region" description="Polar residues" evidence="1">
    <location>
        <begin position="263"/>
        <end position="278"/>
    </location>
</feature>
<dbReference type="PANTHER" id="PTHR31923">
    <property type="entry name" value="BSD DOMAIN-CONTAINING PROTEIN"/>
    <property type="match status" value="1"/>
</dbReference>
<dbReference type="Proteomes" id="UP001180020">
    <property type="component" value="Unassembled WGS sequence"/>
</dbReference>
<feature type="compositionally biased region" description="Polar residues" evidence="1">
    <location>
        <begin position="389"/>
        <end position="399"/>
    </location>
</feature>
<accession>A0AAV9CQW3</accession>